<dbReference type="Proteomes" id="UP000264006">
    <property type="component" value="Chromosome"/>
</dbReference>
<dbReference type="KEGG" id="euz:DVS28_a2308"/>
<reference evidence="1 2" key="1">
    <citation type="submission" date="2018-09" db="EMBL/GenBank/DDBJ databases">
        <title>Complete genome sequence of Euzebya sp. DY32-46 isolated from seawater of Pacific Ocean.</title>
        <authorList>
            <person name="Xu L."/>
            <person name="Wu Y.-H."/>
            <person name="Xu X.-W."/>
        </authorList>
    </citation>
    <scope>NUCLEOTIDE SEQUENCE [LARGE SCALE GENOMIC DNA]</scope>
    <source>
        <strain evidence="1 2">DY32-46</strain>
    </source>
</reference>
<evidence type="ECO:0000313" key="1">
    <source>
        <dbReference type="EMBL" id="AXV06990.1"/>
    </source>
</evidence>
<gene>
    <name evidence="1" type="ORF">DVS28_a2308</name>
</gene>
<sequence length="91" mass="9907">MHTPMSERTDDPAAVGLKPGTRYKCEGCGNLTRFDVTVTEHATRFWHAELSGEGRIESADDASIDIESVSCRWCGSADRIVVERAPIGDPA</sequence>
<accession>A0A346XXP3</accession>
<evidence type="ECO:0000313" key="2">
    <source>
        <dbReference type="Proteomes" id="UP000264006"/>
    </source>
</evidence>
<keyword evidence="2" id="KW-1185">Reference proteome</keyword>
<organism evidence="1 2">
    <name type="scientific">Euzebya pacifica</name>
    <dbReference type="NCBI Taxonomy" id="1608957"/>
    <lineage>
        <taxon>Bacteria</taxon>
        <taxon>Bacillati</taxon>
        <taxon>Actinomycetota</taxon>
        <taxon>Nitriliruptoria</taxon>
        <taxon>Euzebyales</taxon>
    </lineage>
</organism>
<dbReference type="EMBL" id="CP031165">
    <property type="protein sequence ID" value="AXV06990.1"/>
    <property type="molecule type" value="Genomic_DNA"/>
</dbReference>
<dbReference type="AlphaFoldDB" id="A0A346XXP3"/>
<name>A0A346XXP3_9ACTN</name>
<proteinExistence type="predicted"/>
<protein>
    <submittedName>
        <fullName evidence="1">SC6G10.11c, len: 79aa</fullName>
    </submittedName>
</protein>